<reference evidence="2" key="2">
    <citation type="submission" date="2015-08" db="UniProtKB">
        <authorList>
            <consortium name="WormBaseParasite"/>
        </authorList>
    </citation>
    <scope>IDENTIFICATION</scope>
</reference>
<evidence type="ECO:0000313" key="1">
    <source>
        <dbReference type="Proteomes" id="UP000035680"/>
    </source>
</evidence>
<evidence type="ECO:0000313" key="2">
    <source>
        <dbReference type="WBParaSite" id="SVE_0779600.1"/>
    </source>
</evidence>
<dbReference type="WBParaSite" id="SVE_0779600.1">
    <property type="protein sequence ID" value="SVE_0779600.1"/>
    <property type="gene ID" value="SVE_0779600"/>
</dbReference>
<organism evidence="1 2">
    <name type="scientific">Strongyloides venezuelensis</name>
    <name type="common">Threadworm</name>
    <dbReference type="NCBI Taxonomy" id="75913"/>
    <lineage>
        <taxon>Eukaryota</taxon>
        <taxon>Metazoa</taxon>
        <taxon>Ecdysozoa</taxon>
        <taxon>Nematoda</taxon>
        <taxon>Chromadorea</taxon>
        <taxon>Rhabditida</taxon>
        <taxon>Tylenchina</taxon>
        <taxon>Panagrolaimomorpha</taxon>
        <taxon>Strongyloidoidea</taxon>
        <taxon>Strongyloididae</taxon>
        <taxon>Strongyloides</taxon>
    </lineage>
</organism>
<sequence>MISIVRSLGFEISEDTYENNLSHVICGLSETFYYDNEGCRTKVYTCLSYPTFLEYYISLTRNVQASINFKKELWKVFHLFIYTK</sequence>
<dbReference type="Proteomes" id="UP000035680">
    <property type="component" value="Unassembled WGS sequence"/>
</dbReference>
<dbReference type="AlphaFoldDB" id="A0A0K0FFZ9"/>
<protein>
    <submittedName>
        <fullName evidence="2">LAGLIDADG_2 domain-containing protein</fullName>
    </submittedName>
</protein>
<accession>A0A0K0FFZ9</accession>
<reference evidence="1" key="1">
    <citation type="submission" date="2014-07" db="EMBL/GenBank/DDBJ databases">
        <authorList>
            <person name="Martin A.A"/>
            <person name="De Silva N."/>
        </authorList>
    </citation>
    <scope>NUCLEOTIDE SEQUENCE</scope>
</reference>
<keyword evidence="1" id="KW-1185">Reference proteome</keyword>
<name>A0A0K0FFZ9_STRVS</name>
<proteinExistence type="predicted"/>